<evidence type="ECO:0000313" key="1">
    <source>
        <dbReference type="EMBL" id="KGE03976.1"/>
    </source>
</evidence>
<dbReference type="EMBL" id="AUVB01000042">
    <property type="protein sequence ID" value="KGE03976.1"/>
    <property type="molecule type" value="Genomic_DNA"/>
</dbReference>
<organism evidence="1 2">
    <name type="scientific">Pseudohaliea rubra DSM 19751</name>
    <dbReference type="NCBI Taxonomy" id="1265313"/>
    <lineage>
        <taxon>Bacteria</taxon>
        <taxon>Pseudomonadati</taxon>
        <taxon>Pseudomonadota</taxon>
        <taxon>Gammaproteobacteria</taxon>
        <taxon>Cellvibrionales</taxon>
        <taxon>Halieaceae</taxon>
        <taxon>Pseudohaliea</taxon>
    </lineage>
</organism>
<evidence type="ECO:0008006" key="3">
    <source>
        <dbReference type="Google" id="ProtNLM"/>
    </source>
</evidence>
<name>A0A095XWA6_9GAMM</name>
<dbReference type="Proteomes" id="UP000029640">
    <property type="component" value="Unassembled WGS sequence"/>
</dbReference>
<dbReference type="Pfam" id="PF06258">
    <property type="entry name" value="Mito_fiss_Elm1"/>
    <property type="match status" value="1"/>
</dbReference>
<dbReference type="eggNOG" id="COG3660">
    <property type="taxonomic scope" value="Bacteria"/>
</dbReference>
<accession>A0A095XWA6</accession>
<keyword evidence="2" id="KW-1185">Reference proteome</keyword>
<proteinExistence type="predicted"/>
<dbReference type="RefSeq" id="WP_035514891.1">
    <property type="nucleotide sequence ID" value="NZ_KN234751.1"/>
</dbReference>
<dbReference type="HOGENOM" id="CLU_048241_0_0_6"/>
<protein>
    <recommendedName>
        <fullName evidence="3">DUF1022 domain-containing protein</fullName>
    </recommendedName>
</protein>
<dbReference type="PANTHER" id="PTHR33986:SF15">
    <property type="entry name" value="MITOCHONDRIAL FISSION PROTEIN ELM1"/>
    <property type="match status" value="1"/>
</dbReference>
<dbReference type="InterPro" id="IPR009367">
    <property type="entry name" value="Elm1-like"/>
</dbReference>
<dbReference type="AlphaFoldDB" id="A0A095XWA6"/>
<gene>
    <name evidence="1" type="ORF">HRUBRA_01481</name>
</gene>
<reference evidence="1 2" key="1">
    <citation type="journal article" date="2014" name="Genome Announc.">
        <title>Genome Sequence of Gammaproteobacterial Pseudohaliea rubra Type Strain DSM 19751, Isolated from Coastal Seawater of the Mediterranean Sea.</title>
        <authorList>
            <person name="Spring S."/>
            <person name="Fiebig A."/>
            <person name="Riedel T."/>
            <person name="Goker M."/>
            <person name="Klenk H.P."/>
        </authorList>
    </citation>
    <scope>NUCLEOTIDE SEQUENCE [LARGE SCALE GENOMIC DNA]</scope>
    <source>
        <strain evidence="1 2">DSM 19751</strain>
    </source>
</reference>
<sequence>MPAIWLIDAYRAGERGQVRALAEAAAAALDWPLETITPRYRSWAVWPHLFRQTSLAGLQHRSRCVFAPPWPGLVITAGVRNEPLGRWLRNASGGATRYIHVGKPWGRLDDFDLLVTTPQYRVPVHARVLHNALTVHGLEGQRLQRAGETWAARFAPLPRPWIGVLVGGDSGPYTLGRRAAVRLLEGAVARARDCGGSLLVTTSARTRPAVSEVLERGLAGSGGVDACPHFLHRYGASPDNPYAGILALADAFVVTGDSIAMLSEACGTGRPMALFDLGGMRRDAGAASGAAGSVDRRPGAALYRVLMRWFPQPLSRDITLVHRALVDAGRAEWLEDVGPVVAAPGVRAAARSPDLERAVVRICELVGAAPPGNDDCR</sequence>
<dbReference type="PANTHER" id="PTHR33986">
    <property type="entry name" value="OS02G0535700 PROTEIN"/>
    <property type="match status" value="1"/>
</dbReference>
<evidence type="ECO:0000313" key="2">
    <source>
        <dbReference type="Proteomes" id="UP000029640"/>
    </source>
</evidence>
<comment type="caution">
    <text evidence="1">The sequence shown here is derived from an EMBL/GenBank/DDBJ whole genome shotgun (WGS) entry which is preliminary data.</text>
</comment>
<dbReference type="STRING" id="1265313.HRUBRA_01481"/>
<dbReference type="OrthoDB" id="272235at2"/>